<evidence type="ECO:0000313" key="10">
    <source>
        <dbReference type="EMBL" id="TQV74148.1"/>
    </source>
</evidence>
<gene>
    <name evidence="10" type="ORF">FLL45_14330</name>
</gene>
<feature type="domain" description="FAD dependent oxidoreductase" evidence="9">
    <location>
        <begin position="2"/>
        <end position="332"/>
    </location>
</feature>
<dbReference type="InterPro" id="IPR023209">
    <property type="entry name" value="DAO"/>
</dbReference>
<dbReference type="EMBL" id="VIKR01000003">
    <property type="protein sequence ID" value="TQV74148.1"/>
    <property type="molecule type" value="Genomic_DNA"/>
</dbReference>
<comment type="caution">
    <text evidence="10">The sequence shown here is derived from an EMBL/GenBank/DDBJ whole genome shotgun (WGS) entry which is preliminary data.</text>
</comment>
<dbReference type="InterPro" id="IPR006076">
    <property type="entry name" value="FAD-dep_OxRdtase"/>
</dbReference>
<dbReference type="EC" id="1.4.3.3" evidence="6"/>
<dbReference type="Pfam" id="PF01266">
    <property type="entry name" value="DAO"/>
    <property type="match status" value="1"/>
</dbReference>
<evidence type="ECO:0000256" key="1">
    <source>
        <dbReference type="ARBA" id="ARBA00001974"/>
    </source>
</evidence>
<accession>A0A545TAB2</accession>
<keyword evidence="4" id="KW-0274">FAD</keyword>
<dbReference type="InterPro" id="IPR036188">
    <property type="entry name" value="FAD/NAD-bd_sf"/>
</dbReference>
<keyword evidence="5" id="KW-0560">Oxidoreductase</keyword>
<protein>
    <recommendedName>
        <fullName evidence="7">D-amino-acid oxidase</fullName>
        <ecNumber evidence="6">1.4.3.3</ecNumber>
    </recommendedName>
</protein>
<reference evidence="10 11" key="1">
    <citation type="submission" date="2019-06" db="EMBL/GenBank/DDBJ databases">
        <title>Draft genome of Aliikangiella marina GYP-15.</title>
        <authorList>
            <person name="Wang G."/>
        </authorList>
    </citation>
    <scope>NUCLEOTIDE SEQUENCE [LARGE SCALE GENOMIC DNA]</scope>
    <source>
        <strain evidence="10 11">GYP-15</strain>
    </source>
</reference>
<dbReference type="Proteomes" id="UP000317839">
    <property type="component" value="Unassembled WGS sequence"/>
</dbReference>
<evidence type="ECO:0000256" key="2">
    <source>
        <dbReference type="ARBA" id="ARBA00006730"/>
    </source>
</evidence>
<dbReference type="Gene3D" id="3.50.50.60">
    <property type="entry name" value="FAD/NAD(P)-binding domain"/>
    <property type="match status" value="1"/>
</dbReference>
<keyword evidence="3" id="KW-0285">Flavoprotein</keyword>
<evidence type="ECO:0000256" key="8">
    <source>
        <dbReference type="ARBA" id="ARBA00049547"/>
    </source>
</evidence>
<keyword evidence="11" id="KW-1185">Reference proteome</keyword>
<evidence type="ECO:0000256" key="4">
    <source>
        <dbReference type="ARBA" id="ARBA00022827"/>
    </source>
</evidence>
<evidence type="ECO:0000256" key="6">
    <source>
        <dbReference type="ARBA" id="ARBA00039101"/>
    </source>
</evidence>
<dbReference type="GO" id="GO:0071949">
    <property type="term" value="F:FAD binding"/>
    <property type="evidence" value="ECO:0007669"/>
    <property type="project" value="InterPro"/>
</dbReference>
<dbReference type="Gene3D" id="3.30.9.10">
    <property type="entry name" value="D-Amino Acid Oxidase, subunit A, domain 2"/>
    <property type="match status" value="1"/>
</dbReference>
<dbReference type="AlphaFoldDB" id="A0A545TAB2"/>
<dbReference type="GO" id="GO:0003884">
    <property type="term" value="F:D-amino-acid oxidase activity"/>
    <property type="evidence" value="ECO:0007669"/>
    <property type="project" value="UniProtKB-EC"/>
</dbReference>
<sequence>MGRLLAWQLMHQGHDIAIFDKDPIEFGDAAAYTAAGMLTPYSEIESAEMLIYHMGMRSLDLWPNIVERLSSDVGFYQLGSLVVSHQADKPDLERFNQQLQFKLGNLRFDDDSLIPQEVDSSQLLDLEPEIAGQFNQATYLPNEAWLNTSCVMRVLAEQLLSSGVTWHANTLIEQLGPHFVQAKNQRHSFDWVVDCRGLGAKIDWPELRGVRGELFVLQAPEVKINRLVRLMHPRYRIYIVPRKRDDVYIIGATQIESNDTGSITVRSALELLSAAYSVHPGFAEARILESRTNCRPALANNLPKIETSSGLIRVNGLYRHGFLLAPSLCEEVINYLHDGATSEFMSLMSKTG</sequence>
<evidence type="ECO:0000256" key="5">
    <source>
        <dbReference type="ARBA" id="ARBA00023002"/>
    </source>
</evidence>
<dbReference type="PANTHER" id="PTHR11530">
    <property type="entry name" value="D-AMINO ACID OXIDASE"/>
    <property type="match status" value="1"/>
</dbReference>
<organism evidence="10 11">
    <name type="scientific">Aliikangiella marina</name>
    <dbReference type="NCBI Taxonomy" id="1712262"/>
    <lineage>
        <taxon>Bacteria</taxon>
        <taxon>Pseudomonadati</taxon>
        <taxon>Pseudomonadota</taxon>
        <taxon>Gammaproteobacteria</taxon>
        <taxon>Oceanospirillales</taxon>
        <taxon>Pleioneaceae</taxon>
        <taxon>Aliikangiella</taxon>
    </lineage>
</organism>
<dbReference type="PANTHER" id="PTHR11530:SF11">
    <property type="entry name" value="D-ASPARTATE OXIDASE"/>
    <property type="match status" value="1"/>
</dbReference>
<evidence type="ECO:0000313" key="11">
    <source>
        <dbReference type="Proteomes" id="UP000317839"/>
    </source>
</evidence>
<name>A0A545TAB2_9GAMM</name>
<comment type="similarity">
    <text evidence="2">Belongs to the DAMOX/DASOX family.</text>
</comment>
<evidence type="ECO:0000256" key="7">
    <source>
        <dbReference type="ARBA" id="ARBA00039751"/>
    </source>
</evidence>
<proteinExistence type="inferred from homology"/>
<dbReference type="SUPFAM" id="SSF51905">
    <property type="entry name" value="FAD/NAD(P)-binding domain"/>
    <property type="match status" value="1"/>
</dbReference>
<dbReference type="OrthoDB" id="9790035at2"/>
<comment type="cofactor">
    <cofactor evidence="1">
        <name>FAD</name>
        <dbReference type="ChEBI" id="CHEBI:57692"/>
    </cofactor>
</comment>
<dbReference type="GO" id="GO:0046416">
    <property type="term" value="P:D-amino acid metabolic process"/>
    <property type="evidence" value="ECO:0007669"/>
    <property type="project" value="InterPro"/>
</dbReference>
<evidence type="ECO:0000259" key="9">
    <source>
        <dbReference type="Pfam" id="PF01266"/>
    </source>
</evidence>
<comment type="catalytic activity">
    <reaction evidence="8">
        <text>a D-alpha-amino acid + O2 + H2O = a 2-oxocarboxylate + H2O2 + NH4(+)</text>
        <dbReference type="Rhea" id="RHEA:21816"/>
        <dbReference type="ChEBI" id="CHEBI:15377"/>
        <dbReference type="ChEBI" id="CHEBI:15379"/>
        <dbReference type="ChEBI" id="CHEBI:16240"/>
        <dbReference type="ChEBI" id="CHEBI:28938"/>
        <dbReference type="ChEBI" id="CHEBI:35179"/>
        <dbReference type="ChEBI" id="CHEBI:59871"/>
        <dbReference type="EC" id="1.4.3.3"/>
    </reaction>
    <physiologicalReaction direction="left-to-right" evidence="8">
        <dbReference type="Rhea" id="RHEA:21817"/>
    </physiologicalReaction>
</comment>
<evidence type="ECO:0000256" key="3">
    <source>
        <dbReference type="ARBA" id="ARBA00022630"/>
    </source>
</evidence>
<dbReference type="SUPFAM" id="SSF54373">
    <property type="entry name" value="FAD-linked reductases, C-terminal domain"/>
    <property type="match status" value="1"/>
</dbReference>